<feature type="signal peptide" evidence="1">
    <location>
        <begin position="1"/>
        <end position="18"/>
    </location>
</feature>
<protein>
    <recommendedName>
        <fullName evidence="2">DUF5017 domain-containing protein</fullName>
    </recommendedName>
</protein>
<dbReference type="EMBL" id="AP028055">
    <property type="protein sequence ID" value="BEG98389.1"/>
    <property type="molecule type" value="Genomic_DNA"/>
</dbReference>
<feature type="domain" description="DUF5017" evidence="2">
    <location>
        <begin position="166"/>
        <end position="261"/>
    </location>
</feature>
<name>A0ABN6Z2N4_9BACE</name>
<feature type="domain" description="DUF5017" evidence="2">
    <location>
        <begin position="359"/>
        <end position="449"/>
    </location>
</feature>
<reference evidence="3 4" key="1">
    <citation type="submission" date="2023-04" db="EMBL/GenBank/DDBJ databases">
        <title>Draft genome sequence of acteroides sedimenti strain YN3PY1.</title>
        <authorList>
            <person name="Yoshida N."/>
        </authorList>
    </citation>
    <scope>NUCLEOTIDE SEQUENCE [LARGE SCALE GENOMIC DNA]</scope>
    <source>
        <strain evidence="3 4">YN3PY1</strain>
    </source>
</reference>
<dbReference type="InterPro" id="IPR032185">
    <property type="entry name" value="DUF5017"/>
</dbReference>
<keyword evidence="4" id="KW-1185">Reference proteome</keyword>
<dbReference type="Proteomes" id="UP001496674">
    <property type="component" value="Chromosome"/>
</dbReference>
<evidence type="ECO:0000259" key="2">
    <source>
        <dbReference type="Pfam" id="PF16409"/>
    </source>
</evidence>
<accession>A0ABN6Z2N4</accession>
<dbReference type="NCBIfam" id="NF038128">
    <property type="entry name" value="choice_anch_J"/>
    <property type="match status" value="2"/>
</dbReference>
<dbReference type="RefSeq" id="WP_353333279.1">
    <property type="nucleotide sequence ID" value="NZ_AP028055.1"/>
</dbReference>
<dbReference type="PROSITE" id="PS51257">
    <property type="entry name" value="PROKAR_LIPOPROTEIN"/>
    <property type="match status" value="1"/>
</dbReference>
<evidence type="ECO:0000313" key="4">
    <source>
        <dbReference type="Proteomes" id="UP001496674"/>
    </source>
</evidence>
<dbReference type="Pfam" id="PF16409">
    <property type="entry name" value="DUF5017"/>
    <property type="match status" value="2"/>
</dbReference>
<evidence type="ECO:0000313" key="3">
    <source>
        <dbReference type="EMBL" id="BEG98389.1"/>
    </source>
</evidence>
<feature type="chain" id="PRO_5047277752" description="DUF5017 domain-containing protein" evidence="1">
    <location>
        <begin position="19"/>
        <end position="462"/>
    </location>
</feature>
<proteinExistence type="predicted"/>
<keyword evidence="1" id="KW-0732">Signal</keyword>
<gene>
    <name evidence="3" type="ORF">BSYN_06540</name>
</gene>
<sequence>MKKILFITTLFTSALVLSSCNHEPDFPGLDEATRPTAVKKITVDFAGTYPSKQTGGNYFTESVPASDVIPSWLSSKYYSLDSASIATVAYDYMEMTQEVSLMQNFTDAAPDKAPTEIDGWYNITTKGSKTWVNRAYSGNIYSQFSAYGEPGESVGWLISPRVLVSNGMKLTFDACIGNFDATCLQILVSTNFNGINVATATWVDKSSAFTIPAPATGYGTLGPVGTLDLSSYAGKNISVAFKYSGDGVNHKTTTYQIDNVKIYKDVKSVTKKTDNFKFDGKQWNWVDPAPVYESINQTFERPVTVNAETTIDDWMNATLQGTLTWIDKTFSGNTYTQFTANKAPGICEGWFIAPKVKVVPNMKLSFDVNVGYYNADCLQVLISTDFKSNKDKISSATWEDVTSNFTIPQTPTTTYGVIAPAGEMSLAKYEGKIINVAFKYLGTGPNVKTTTYQIDNVFVGVK</sequence>
<evidence type="ECO:0000256" key="1">
    <source>
        <dbReference type="SAM" id="SignalP"/>
    </source>
</evidence>
<organism evidence="3 4">
    <name type="scientific">Bacteroides sedimenti</name>
    <dbReference type="NCBI Taxonomy" id="2136147"/>
    <lineage>
        <taxon>Bacteria</taxon>
        <taxon>Pseudomonadati</taxon>
        <taxon>Bacteroidota</taxon>
        <taxon>Bacteroidia</taxon>
        <taxon>Bacteroidales</taxon>
        <taxon>Bacteroidaceae</taxon>
        <taxon>Bacteroides</taxon>
    </lineage>
</organism>